<feature type="compositionally biased region" description="Basic and acidic residues" evidence="3">
    <location>
        <begin position="118"/>
        <end position="130"/>
    </location>
</feature>
<accession>A0ABP6LEG1</accession>
<evidence type="ECO:0000313" key="5">
    <source>
        <dbReference type="EMBL" id="GAA3038267.1"/>
    </source>
</evidence>
<dbReference type="PANTHER" id="PTHR33495:SF2">
    <property type="entry name" value="ANTI-SIGMA FACTOR ANTAGONIST TM_1081-RELATED"/>
    <property type="match status" value="1"/>
</dbReference>
<feature type="region of interest" description="Disordered" evidence="3">
    <location>
        <begin position="107"/>
        <end position="140"/>
    </location>
</feature>
<evidence type="ECO:0000313" key="6">
    <source>
        <dbReference type="Proteomes" id="UP001501532"/>
    </source>
</evidence>
<dbReference type="InterPro" id="IPR002645">
    <property type="entry name" value="STAS_dom"/>
</dbReference>
<name>A0ABP6LEG1_9ACTN</name>
<dbReference type="CDD" id="cd07043">
    <property type="entry name" value="STAS_anti-anti-sigma_factors"/>
    <property type="match status" value="1"/>
</dbReference>
<protein>
    <recommendedName>
        <fullName evidence="2">Anti-sigma factor antagonist</fullName>
    </recommendedName>
</protein>
<dbReference type="Gene3D" id="3.30.750.24">
    <property type="entry name" value="STAS domain"/>
    <property type="match status" value="1"/>
</dbReference>
<comment type="caution">
    <text evidence="5">The sequence shown here is derived from an EMBL/GenBank/DDBJ whole genome shotgun (WGS) entry which is preliminary data.</text>
</comment>
<dbReference type="PROSITE" id="PS50801">
    <property type="entry name" value="STAS"/>
    <property type="match status" value="1"/>
</dbReference>
<keyword evidence="6" id="KW-1185">Reference proteome</keyword>
<dbReference type="EMBL" id="BAAAUF010000016">
    <property type="protein sequence ID" value="GAA3038267.1"/>
    <property type="molecule type" value="Genomic_DNA"/>
</dbReference>
<comment type="similarity">
    <text evidence="1 2">Belongs to the anti-sigma-factor antagonist family.</text>
</comment>
<evidence type="ECO:0000256" key="1">
    <source>
        <dbReference type="ARBA" id="ARBA00009013"/>
    </source>
</evidence>
<feature type="compositionally biased region" description="Gly residues" evidence="3">
    <location>
        <begin position="131"/>
        <end position="140"/>
    </location>
</feature>
<proteinExistence type="inferred from homology"/>
<dbReference type="RefSeq" id="WP_234517898.1">
    <property type="nucleotide sequence ID" value="NZ_BAAAUF010000016.1"/>
</dbReference>
<dbReference type="SUPFAM" id="SSF52091">
    <property type="entry name" value="SpoIIaa-like"/>
    <property type="match status" value="1"/>
</dbReference>
<reference evidence="6" key="1">
    <citation type="journal article" date="2019" name="Int. J. Syst. Evol. Microbiol.">
        <title>The Global Catalogue of Microorganisms (GCM) 10K type strain sequencing project: providing services to taxonomists for standard genome sequencing and annotation.</title>
        <authorList>
            <consortium name="The Broad Institute Genomics Platform"/>
            <consortium name="The Broad Institute Genome Sequencing Center for Infectious Disease"/>
            <person name="Wu L."/>
            <person name="Ma J."/>
        </authorList>
    </citation>
    <scope>NUCLEOTIDE SEQUENCE [LARGE SCALE GENOMIC DNA]</scope>
    <source>
        <strain evidence="6">JCM 9091</strain>
    </source>
</reference>
<feature type="compositionally biased region" description="Pro residues" evidence="3">
    <location>
        <begin position="107"/>
        <end position="117"/>
    </location>
</feature>
<dbReference type="InterPro" id="IPR003658">
    <property type="entry name" value="Anti-sigma_ant"/>
</dbReference>
<dbReference type="InterPro" id="IPR036513">
    <property type="entry name" value="STAS_dom_sf"/>
</dbReference>
<evidence type="ECO:0000259" key="4">
    <source>
        <dbReference type="PROSITE" id="PS50801"/>
    </source>
</evidence>
<feature type="domain" description="STAS" evidence="4">
    <location>
        <begin position="22"/>
        <end position="102"/>
    </location>
</feature>
<dbReference type="NCBIfam" id="TIGR00377">
    <property type="entry name" value="ant_ant_sig"/>
    <property type="match status" value="1"/>
</dbReference>
<evidence type="ECO:0000256" key="3">
    <source>
        <dbReference type="SAM" id="MobiDB-lite"/>
    </source>
</evidence>
<sequence length="140" mass="14970">MSSEPVAANPFARSYTLGPYTVVEVSGEIDLATAGSLAEHLEAATGRPAPDVLVDLRPVVFFDCSGLRTLCRAETRARERGGRLRLVSDRPRLHRLLRAAGLLRRFPPLPTIPGPHPEPPELREGMDGRGKAGGRPGGSG</sequence>
<dbReference type="Proteomes" id="UP001501532">
    <property type="component" value="Unassembled WGS sequence"/>
</dbReference>
<organism evidence="5 6">
    <name type="scientific">Streptomyces glomeratus</name>
    <dbReference type="NCBI Taxonomy" id="284452"/>
    <lineage>
        <taxon>Bacteria</taxon>
        <taxon>Bacillati</taxon>
        <taxon>Actinomycetota</taxon>
        <taxon>Actinomycetes</taxon>
        <taxon>Kitasatosporales</taxon>
        <taxon>Streptomycetaceae</taxon>
        <taxon>Streptomyces</taxon>
    </lineage>
</organism>
<dbReference type="Pfam" id="PF01740">
    <property type="entry name" value="STAS"/>
    <property type="match status" value="1"/>
</dbReference>
<evidence type="ECO:0000256" key="2">
    <source>
        <dbReference type="RuleBase" id="RU003749"/>
    </source>
</evidence>
<dbReference type="PANTHER" id="PTHR33495">
    <property type="entry name" value="ANTI-SIGMA FACTOR ANTAGONIST TM_1081-RELATED-RELATED"/>
    <property type="match status" value="1"/>
</dbReference>
<gene>
    <name evidence="5" type="ORF">GCM10010448_20810</name>
</gene>